<proteinExistence type="predicted"/>
<sequence>MVHSWNSYADDLLINLVEAEGTSEREHESTLSFKALYEQNMVPSPTPTQNNPASSSSDGNVISNVEPIEVTPDGHTIVRRANGYAQSAHGAFHDIRADNDSNTMIVNNMIGHVRRANAHTPRYGTFGNSLLQAPFASFPLPPDGGMKLGDRTMRRHHTSQSSFASKW</sequence>
<dbReference type="EMBL" id="JPKZ01003169">
    <property type="protein sequence ID" value="KHN73028.1"/>
    <property type="molecule type" value="Genomic_DNA"/>
</dbReference>
<reference evidence="2 3" key="1">
    <citation type="submission" date="2014-11" db="EMBL/GenBank/DDBJ databases">
        <title>Genetic blueprint of the zoonotic pathogen Toxocara canis.</title>
        <authorList>
            <person name="Zhu X.-Q."/>
            <person name="Korhonen P.K."/>
            <person name="Cai H."/>
            <person name="Young N.D."/>
            <person name="Nejsum P."/>
            <person name="von Samson-Himmelstjerna G."/>
            <person name="Boag P.R."/>
            <person name="Tan P."/>
            <person name="Li Q."/>
            <person name="Min J."/>
            <person name="Yang Y."/>
            <person name="Wang X."/>
            <person name="Fang X."/>
            <person name="Hall R.S."/>
            <person name="Hofmann A."/>
            <person name="Sternberg P.W."/>
            <person name="Jex A.R."/>
            <person name="Gasser R.B."/>
        </authorList>
    </citation>
    <scope>NUCLEOTIDE SEQUENCE [LARGE SCALE GENOMIC DNA]</scope>
    <source>
        <strain evidence="2">PN_DK_2014</strain>
    </source>
</reference>
<organism evidence="2 3">
    <name type="scientific">Toxocara canis</name>
    <name type="common">Canine roundworm</name>
    <dbReference type="NCBI Taxonomy" id="6265"/>
    <lineage>
        <taxon>Eukaryota</taxon>
        <taxon>Metazoa</taxon>
        <taxon>Ecdysozoa</taxon>
        <taxon>Nematoda</taxon>
        <taxon>Chromadorea</taxon>
        <taxon>Rhabditida</taxon>
        <taxon>Spirurina</taxon>
        <taxon>Ascaridomorpha</taxon>
        <taxon>Ascaridoidea</taxon>
        <taxon>Toxocaridae</taxon>
        <taxon>Toxocara</taxon>
    </lineage>
</organism>
<evidence type="ECO:0000256" key="1">
    <source>
        <dbReference type="SAM" id="MobiDB-lite"/>
    </source>
</evidence>
<evidence type="ECO:0000313" key="2">
    <source>
        <dbReference type="EMBL" id="KHN73028.1"/>
    </source>
</evidence>
<accession>A0A0B2UUE9</accession>
<evidence type="ECO:0000313" key="3">
    <source>
        <dbReference type="Proteomes" id="UP000031036"/>
    </source>
</evidence>
<gene>
    <name evidence="2" type="ORF">Tcan_15671</name>
</gene>
<protein>
    <submittedName>
        <fullName evidence="2">Uncharacterized protein</fullName>
    </submittedName>
</protein>
<name>A0A0B2UUE9_TOXCA</name>
<comment type="caution">
    <text evidence="2">The sequence shown here is derived from an EMBL/GenBank/DDBJ whole genome shotgun (WGS) entry which is preliminary data.</text>
</comment>
<dbReference type="Proteomes" id="UP000031036">
    <property type="component" value="Unassembled WGS sequence"/>
</dbReference>
<keyword evidence="3" id="KW-1185">Reference proteome</keyword>
<dbReference type="AlphaFoldDB" id="A0A0B2UUE9"/>
<feature type="region of interest" description="Disordered" evidence="1">
    <location>
        <begin position="41"/>
        <end position="62"/>
    </location>
</feature>